<proteinExistence type="predicted"/>
<comment type="caution">
    <text evidence="2">The sequence shown here is derived from an EMBL/GenBank/DDBJ whole genome shotgun (WGS) entry which is preliminary data.</text>
</comment>
<feature type="region of interest" description="Disordered" evidence="1">
    <location>
        <begin position="1"/>
        <end position="43"/>
    </location>
</feature>
<name>A0A7W5V211_9ACTN</name>
<feature type="compositionally biased region" description="Acidic residues" evidence="1">
    <location>
        <begin position="34"/>
        <end position="43"/>
    </location>
</feature>
<dbReference type="EMBL" id="JACIBV010000001">
    <property type="protein sequence ID" value="MBB3725008.1"/>
    <property type="molecule type" value="Genomic_DNA"/>
</dbReference>
<dbReference type="RefSeq" id="WP_281388143.1">
    <property type="nucleotide sequence ID" value="NZ_JACIBV010000001.1"/>
</dbReference>
<keyword evidence="3" id="KW-1185">Reference proteome</keyword>
<evidence type="ECO:0000313" key="2">
    <source>
        <dbReference type="EMBL" id="MBB3725008.1"/>
    </source>
</evidence>
<dbReference type="GeneID" id="95396273"/>
<dbReference type="Proteomes" id="UP000579945">
    <property type="component" value="Unassembled WGS sequence"/>
</dbReference>
<feature type="compositionally biased region" description="Basic and acidic residues" evidence="1">
    <location>
        <begin position="1"/>
        <end position="10"/>
    </location>
</feature>
<gene>
    <name evidence="2" type="ORF">FHR33_000868</name>
</gene>
<dbReference type="AlphaFoldDB" id="A0A7W5V211"/>
<accession>A0A7W5V211</accession>
<evidence type="ECO:0000313" key="3">
    <source>
        <dbReference type="Proteomes" id="UP000579945"/>
    </source>
</evidence>
<reference evidence="2 3" key="1">
    <citation type="submission" date="2020-08" db="EMBL/GenBank/DDBJ databases">
        <title>Sequencing the genomes of 1000 actinobacteria strains.</title>
        <authorList>
            <person name="Klenk H.-P."/>
        </authorList>
    </citation>
    <scope>NUCLEOTIDE SEQUENCE [LARGE SCALE GENOMIC DNA]</scope>
    <source>
        <strain evidence="2 3">DSM 44320</strain>
    </source>
</reference>
<sequence length="43" mass="4677">MTQDPWRELSELDDLPPPAVVGVHPHRGTAWGTTDDEPPSPTA</sequence>
<organism evidence="2 3">
    <name type="scientific">Nonomuraea dietziae</name>
    <dbReference type="NCBI Taxonomy" id="65515"/>
    <lineage>
        <taxon>Bacteria</taxon>
        <taxon>Bacillati</taxon>
        <taxon>Actinomycetota</taxon>
        <taxon>Actinomycetes</taxon>
        <taxon>Streptosporangiales</taxon>
        <taxon>Streptosporangiaceae</taxon>
        <taxon>Nonomuraea</taxon>
    </lineage>
</organism>
<evidence type="ECO:0000256" key="1">
    <source>
        <dbReference type="SAM" id="MobiDB-lite"/>
    </source>
</evidence>
<protein>
    <submittedName>
        <fullName evidence="2">Uncharacterized protein</fullName>
    </submittedName>
</protein>